<proteinExistence type="predicted"/>
<protein>
    <submittedName>
        <fullName evidence="2">Uncharacterized protein</fullName>
    </submittedName>
</protein>
<keyword evidence="3" id="KW-1185">Reference proteome</keyword>
<accession>A0ABR1YSH1</accession>
<organism evidence="2 3">
    <name type="scientific">Phyllosticta capitalensis</name>
    <dbReference type="NCBI Taxonomy" id="121624"/>
    <lineage>
        <taxon>Eukaryota</taxon>
        <taxon>Fungi</taxon>
        <taxon>Dikarya</taxon>
        <taxon>Ascomycota</taxon>
        <taxon>Pezizomycotina</taxon>
        <taxon>Dothideomycetes</taxon>
        <taxon>Dothideomycetes incertae sedis</taxon>
        <taxon>Botryosphaeriales</taxon>
        <taxon>Phyllostictaceae</taxon>
        <taxon>Phyllosticta</taxon>
    </lineage>
</organism>
<evidence type="ECO:0000256" key="1">
    <source>
        <dbReference type="SAM" id="MobiDB-lite"/>
    </source>
</evidence>
<name>A0ABR1YSH1_9PEZI</name>
<reference evidence="2 3" key="1">
    <citation type="submission" date="2024-04" db="EMBL/GenBank/DDBJ databases">
        <title>Phyllosticta paracitricarpa is synonymous to the EU quarantine fungus P. citricarpa based on phylogenomic analyses.</title>
        <authorList>
            <consortium name="Lawrence Berkeley National Laboratory"/>
            <person name="Van Ingen-Buijs V.A."/>
            <person name="Van Westerhoven A.C."/>
            <person name="Haridas S."/>
            <person name="Skiadas P."/>
            <person name="Martin F."/>
            <person name="Groenewald J.Z."/>
            <person name="Crous P.W."/>
            <person name="Seidl M.F."/>
        </authorList>
    </citation>
    <scope>NUCLEOTIDE SEQUENCE [LARGE SCALE GENOMIC DNA]</scope>
    <source>
        <strain evidence="2 3">CBS 123374</strain>
    </source>
</reference>
<evidence type="ECO:0000313" key="3">
    <source>
        <dbReference type="Proteomes" id="UP001492380"/>
    </source>
</evidence>
<comment type="caution">
    <text evidence="2">The sequence shown here is derived from an EMBL/GenBank/DDBJ whole genome shotgun (WGS) entry which is preliminary data.</text>
</comment>
<sequence length="326" mass="36227">MRSSREAQAGVSKLVCPRRCRLKRRRIMPSSRSISTNPFTTLTAAWTSLSRVSLHLSPSLYQPSHAWAELDRTAAKKITQSVQCGGLDTSSMPREVSVRKILLRASVPPCLSAFLRGTHSCCTYKRASKHARRAIKRLVATNGAHNVEASEKEQQLRSEVAAPTAPVSTYLPGLLPSRHAHRQNQLIRAPLTSHVSHTDATGEFTRLRIGTRLSCSAAGGSPQQQGKRERRQTRHKREAERQSGRIEGRCGEEDLHAPSDLTSWVCYICTWPRSMAQLEETGEGEILCALERASLAFDLDTEFRREEAAKAMDESRFDVGTSPGRD</sequence>
<dbReference type="Proteomes" id="UP001492380">
    <property type="component" value="Unassembled WGS sequence"/>
</dbReference>
<gene>
    <name evidence="2" type="ORF">HDK90DRAFT_199503</name>
</gene>
<evidence type="ECO:0000313" key="2">
    <source>
        <dbReference type="EMBL" id="KAK8237627.1"/>
    </source>
</evidence>
<feature type="region of interest" description="Disordered" evidence="1">
    <location>
        <begin position="215"/>
        <end position="253"/>
    </location>
</feature>
<feature type="compositionally biased region" description="Basic and acidic residues" evidence="1">
    <location>
        <begin position="237"/>
        <end position="253"/>
    </location>
</feature>
<dbReference type="EMBL" id="JBBWRZ010000004">
    <property type="protein sequence ID" value="KAK8237627.1"/>
    <property type="molecule type" value="Genomic_DNA"/>
</dbReference>